<reference evidence="2" key="2">
    <citation type="submission" date="2020-05" db="UniProtKB">
        <authorList>
            <consortium name="EnsemblMetazoa"/>
        </authorList>
    </citation>
    <scope>IDENTIFICATION</scope>
</reference>
<reference evidence="1 3" key="1">
    <citation type="journal article" date="2014" name="BMC Genomics">
        <title>Genome sequence of Anopheles sinensis provides insight into genetics basis of mosquito competence for malaria parasites.</title>
        <authorList>
            <person name="Zhou D."/>
            <person name="Zhang D."/>
            <person name="Ding G."/>
            <person name="Shi L."/>
            <person name="Hou Q."/>
            <person name="Ye Y."/>
            <person name="Xu Y."/>
            <person name="Zhou H."/>
            <person name="Xiong C."/>
            <person name="Li S."/>
            <person name="Yu J."/>
            <person name="Hong S."/>
            <person name="Yu X."/>
            <person name="Zou P."/>
            <person name="Chen C."/>
            <person name="Chang X."/>
            <person name="Wang W."/>
            <person name="Lv Y."/>
            <person name="Sun Y."/>
            <person name="Ma L."/>
            <person name="Shen B."/>
            <person name="Zhu C."/>
        </authorList>
    </citation>
    <scope>NUCLEOTIDE SEQUENCE [LARGE SCALE GENOMIC DNA]</scope>
</reference>
<evidence type="ECO:0000313" key="3">
    <source>
        <dbReference type="Proteomes" id="UP000030765"/>
    </source>
</evidence>
<dbReference type="VEuPathDB" id="VectorBase:ASIC020627"/>
<sequence length="72" mass="8067">MRGRQRTAFASAEESSCQSCTLVHNLPEPLAHMAAVGSAMKMVKFSWCVALRYRDGVPCPQRKKLWTATGRR</sequence>
<keyword evidence="3" id="KW-1185">Reference proteome</keyword>
<name>A0A084WQ98_ANOSI</name>
<dbReference type="EMBL" id="KE525385">
    <property type="protein sequence ID" value="KFB52392.1"/>
    <property type="molecule type" value="Genomic_DNA"/>
</dbReference>
<evidence type="ECO:0000313" key="1">
    <source>
        <dbReference type="EMBL" id="KFB52392.1"/>
    </source>
</evidence>
<gene>
    <name evidence="1" type="ORF">ZHAS_00020627</name>
</gene>
<dbReference type="EnsemblMetazoa" id="ASIC020627-RA">
    <property type="protein sequence ID" value="ASIC020627-PA"/>
    <property type="gene ID" value="ASIC020627"/>
</dbReference>
<proteinExistence type="predicted"/>
<dbReference type="AlphaFoldDB" id="A0A084WQ98"/>
<accession>A0A084WQ98</accession>
<organism evidence="1">
    <name type="scientific">Anopheles sinensis</name>
    <name type="common">Mosquito</name>
    <dbReference type="NCBI Taxonomy" id="74873"/>
    <lineage>
        <taxon>Eukaryota</taxon>
        <taxon>Metazoa</taxon>
        <taxon>Ecdysozoa</taxon>
        <taxon>Arthropoda</taxon>
        <taxon>Hexapoda</taxon>
        <taxon>Insecta</taxon>
        <taxon>Pterygota</taxon>
        <taxon>Neoptera</taxon>
        <taxon>Endopterygota</taxon>
        <taxon>Diptera</taxon>
        <taxon>Nematocera</taxon>
        <taxon>Culicoidea</taxon>
        <taxon>Culicidae</taxon>
        <taxon>Anophelinae</taxon>
        <taxon>Anopheles</taxon>
    </lineage>
</organism>
<protein>
    <submittedName>
        <fullName evidence="1 2">Uncharacterized protein</fullName>
    </submittedName>
</protein>
<evidence type="ECO:0000313" key="2">
    <source>
        <dbReference type="EnsemblMetazoa" id="ASIC020627-PA"/>
    </source>
</evidence>
<dbReference type="Proteomes" id="UP000030765">
    <property type="component" value="Unassembled WGS sequence"/>
</dbReference>
<dbReference type="EMBL" id="ATLV01025373">
    <property type="status" value="NOT_ANNOTATED_CDS"/>
    <property type="molecule type" value="Genomic_DNA"/>
</dbReference>